<dbReference type="GO" id="GO:0003785">
    <property type="term" value="F:actin monomer binding"/>
    <property type="evidence" value="ECO:0007669"/>
    <property type="project" value="TreeGrafter"/>
</dbReference>
<feature type="compositionally biased region" description="Basic and acidic residues" evidence="8">
    <location>
        <begin position="560"/>
        <end position="576"/>
    </location>
</feature>
<evidence type="ECO:0000256" key="8">
    <source>
        <dbReference type="SAM" id="MobiDB-lite"/>
    </source>
</evidence>
<dbReference type="PROSITE" id="PS51263">
    <property type="entry name" value="ADF_H"/>
    <property type="match status" value="1"/>
</dbReference>
<dbReference type="GO" id="GO:0051016">
    <property type="term" value="P:barbed-end actin filament capping"/>
    <property type="evidence" value="ECO:0007669"/>
    <property type="project" value="TreeGrafter"/>
</dbReference>
<keyword evidence="3" id="KW-0963">Cytoplasm</keyword>
<reference evidence="10 11" key="1">
    <citation type="journal article" date="2012" name="Eukaryot. Cell">
        <title>Draft genome sequence of CBS 2479, the standard type strain of Trichosporon asahii.</title>
        <authorList>
            <person name="Yang R.Y."/>
            <person name="Li H.T."/>
            <person name="Zhu H."/>
            <person name="Zhou G.P."/>
            <person name="Wang M."/>
            <person name="Wang L."/>
        </authorList>
    </citation>
    <scope>NUCLEOTIDE SEQUENCE [LARGE SCALE GENOMIC DNA]</scope>
    <source>
        <strain evidence="11">ATCC 90039 / CBS 2479 / JCM 2466 / KCTC 7840 / NCYC 2677 / UAMH 7654</strain>
    </source>
</reference>
<dbReference type="GeneID" id="25985600"/>
<evidence type="ECO:0000256" key="6">
    <source>
        <dbReference type="ARBA" id="ARBA00023212"/>
    </source>
</evidence>
<dbReference type="AlphaFoldDB" id="J5TTK0"/>
<dbReference type="RefSeq" id="XP_014184091.1">
    <property type="nucleotide sequence ID" value="XM_014328616.1"/>
</dbReference>
<dbReference type="GO" id="GO:0051015">
    <property type="term" value="F:actin filament binding"/>
    <property type="evidence" value="ECO:0007669"/>
    <property type="project" value="TreeGrafter"/>
</dbReference>
<evidence type="ECO:0000313" key="10">
    <source>
        <dbReference type="EMBL" id="EJT52751.1"/>
    </source>
</evidence>
<dbReference type="Gene3D" id="3.40.20.10">
    <property type="entry name" value="Severin"/>
    <property type="match status" value="3"/>
</dbReference>
<feature type="compositionally biased region" description="Low complexity" evidence="8">
    <location>
        <begin position="315"/>
        <end position="324"/>
    </location>
</feature>
<dbReference type="GO" id="GO:0016301">
    <property type="term" value="F:kinase activity"/>
    <property type="evidence" value="ECO:0007669"/>
    <property type="project" value="UniProtKB-KW"/>
</dbReference>
<comment type="subcellular location">
    <subcellularLocation>
        <location evidence="1">Cytoplasm</location>
        <location evidence="1">Cytoskeleton</location>
    </subcellularLocation>
</comment>
<comment type="similarity">
    <text evidence="2">Belongs to the actin-binding proteins ADF family. Twinfilin subfamily.</text>
</comment>
<evidence type="ECO:0000256" key="2">
    <source>
        <dbReference type="ARBA" id="ARBA00009557"/>
    </source>
</evidence>
<dbReference type="InterPro" id="IPR002108">
    <property type="entry name" value="ADF-H"/>
</dbReference>
<proteinExistence type="inferred from homology"/>
<evidence type="ECO:0000256" key="4">
    <source>
        <dbReference type="ARBA" id="ARBA00022737"/>
    </source>
</evidence>
<dbReference type="VEuPathDB" id="FungiDB:A1Q1_02086"/>
<dbReference type="PANTHER" id="PTHR13759">
    <property type="entry name" value="TWINFILIN"/>
    <property type="match status" value="1"/>
</dbReference>
<dbReference type="InterPro" id="IPR029006">
    <property type="entry name" value="ADF-H/Gelsolin-like_dom_sf"/>
</dbReference>
<feature type="compositionally biased region" description="Low complexity" evidence="8">
    <location>
        <begin position="530"/>
        <end position="545"/>
    </location>
</feature>
<dbReference type="InterPro" id="IPR028458">
    <property type="entry name" value="Twinfilin"/>
</dbReference>
<keyword evidence="10" id="KW-0418">Kinase</keyword>
<keyword evidence="10" id="KW-0808">Transferase</keyword>
<evidence type="ECO:0000256" key="3">
    <source>
        <dbReference type="ARBA" id="ARBA00022490"/>
    </source>
</evidence>
<evidence type="ECO:0000256" key="7">
    <source>
        <dbReference type="ARBA" id="ARBA00038532"/>
    </source>
</evidence>
<dbReference type="EMBL" id="ALBS01000018">
    <property type="protein sequence ID" value="EJT52751.1"/>
    <property type="molecule type" value="Genomic_DNA"/>
</dbReference>
<evidence type="ECO:0000313" key="11">
    <source>
        <dbReference type="Proteomes" id="UP000002748"/>
    </source>
</evidence>
<keyword evidence="6" id="KW-0206">Cytoskeleton</keyword>
<keyword evidence="5" id="KW-0009">Actin-binding</keyword>
<dbReference type="GO" id="GO:0005884">
    <property type="term" value="C:actin filament"/>
    <property type="evidence" value="ECO:0007669"/>
    <property type="project" value="TreeGrafter"/>
</dbReference>
<dbReference type="GO" id="GO:0005737">
    <property type="term" value="C:cytoplasm"/>
    <property type="evidence" value="ECO:0007669"/>
    <property type="project" value="TreeGrafter"/>
</dbReference>
<dbReference type="CDD" id="cd11285">
    <property type="entry name" value="ADF_Twf-N_like"/>
    <property type="match status" value="1"/>
</dbReference>
<feature type="region of interest" description="Disordered" evidence="8">
    <location>
        <begin position="1"/>
        <end position="25"/>
    </location>
</feature>
<feature type="region of interest" description="Disordered" evidence="8">
    <location>
        <begin position="300"/>
        <end position="425"/>
    </location>
</feature>
<sequence length="600" mass="63392">MVKIPSSSRVGGGWKWRPQRATSSPADPGLAVLVSSLCTLSFKTPHTMSAPSGIKVPETLTSAFADAKSNAANTRALVFVIDGEEFKHHDTVAPQGSWSDDIALLGPTLPTPQTPASFAYRLDTKKGGLYEWMMVTFVPDDAGVRAKMLQASSRGGLMKALGANNFKHDWFATSHDDLTPRALKAHLDHILSPPPLTASEAALAEVKAAEAEEAKRAAQDAETNRARRAAVIGLGGKTQWRDGVADALAKVAERSDDGWVVAVQIGSDAKTIELLTSEACKPEELAGKLPDKQPAYVFYSYPTPPPATPPPAPKPATAAPAAAKNTFQATAGGARPVEASNAPRYDAEEKEGDDADMKDHEEKPKDEDEEKKDEDTEEKKDDEAEAGEGNEKEGTPSVSNLAIDEPDRVTRSPSPLPPSSPEPVKGRVVFVYWCPPGSPVKFRMVYSTTVRGMQQDAQDKAGIALAGKLEASDRSDVSAKELKEALPGSGPSGSTTGTSTPAKSHSAGPAFPMPRTRVHGFGAPKPGSPAPIFGAPAPAGFGRAPQRSQTLDPSETSAASERKADDEDDSKERIKNAFDAFGPRVGAGGGFARPRGPGRR</sequence>
<evidence type="ECO:0000259" key="9">
    <source>
        <dbReference type="PROSITE" id="PS51263"/>
    </source>
</evidence>
<gene>
    <name evidence="10" type="ORF">A1Q1_02086</name>
</gene>
<evidence type="ECO:0000256" key="5">
    <source>
        <dbReference type="ARBA" id="ARBA00023203"/>
    </source>
</evidence>
<evidence type="ECO:0000256" key="1">
    <source>
        <dbReference type="ARBA" id="ARBA00004245"/>
    </source>
</evidence>
<name>J5TTK0_TRIAS</name>
<dbReference type="SMART" id="SM00102">
    <property type="entry name" value="ADF"/>
    <property type="match status" value="2"/>
</dbReference>
<dbReference type="OrthoDB" id="10006997at2759"/>
<comment type="subunit">
    <text evidence="7">Interacts with G-actin; ADP-actin form.</text>
</comment>
<dbReference type="Pfam" id="PF00241">
    <property type="entry name" value="Cofilin_ADF"/>
    <property type="match status" value="2"/>
</dbReference>
<dbReference type="SUPFAM" id="SSF55753">
    <property type="entry name" value="Actin depolymerizing proteins"/>
    <property type="match status" value="3"/>
</dbReference>
<keyword evidence="4" id="KW-0677">Repeat</keyword>
<feature type="compositionally biased region" description="Basic and acidic residues" evidence="8">
    <location>
        <begin position="373"/>
        <end position="382"/>
    </location>
</feature>
<comment type="caution">
    <text evidence="10">The sequence shown here is derived from an EMBL/GenBank/DDBJ whole genome shotgun (WGS) entry which is preliminary data.</text>
</comment>
<dbReference type="KEGG" id="tasa:A1Q1_02086"/>
<feature type="domain" description="ADF-H" evidence="9">
    <location>
        <begin position="53"/>
        <end position="188"/>
    </location>
</feature>
<feature type="region of interest" description="Disordered" evidence="8">
    <location>
        <begin position="469"/>
        <end position="600"/>
    </location>
</feature>
<accession>J5TTK0</accession>
<feature type="compositionally biased region" description="Low complexity" evidence="8">
    <location>
        <begin position="487"/>
        <end position="501"/>
    </location>
</feature>
<feature type="compositionally biased region" description="Polar residues" evidence="8">
    <location>
        <begin position="546"/>
        <end position="559"/>
    </location>
</feature>
<protein>
    <submittedName>
        <fullName evidence="10">Protein tyrosine kinase</fullName>
    </submittedName>
</protein>
<dbReference type="Proteomes" id="UP000002748">
    <property type="component" value="Unassembled WGS sequence"/>
</dbReference>
<feature type="compositionally biased region" description="Pro residues" evidence="8">
    <location>
        <begin position="302"/>
        <end position="314"/>
    </location>
</feature>
<organism evidence="10 11">
    <name type="scientific">Trichosporon asahii var. asahii (strain ATCC 90039 / CBS 2479 / JCM 2466 / KCTC 7840 / NBRC 103889/ NCYC 2677 / UAMH 7654)</name>
    <name type="common">Yeast</name>
    <dbReference type="NCBI Taxonomy" id="1186058"/>
    <lineage>
        <taxon>Eukaryota</taxon>
        <taxon>Fungi</taxon>
        <taxon>Dikarya</taxon>
        <taxon>Basidiomycota</taxon>
        <taxon>Agaricomycotina</taxon>
        <taxon>Tremellomycetes</taxon>
        <taxon>Trichosporonales</taxon>
        <taxon>Trichosporonaceae</taxon>
        <taxon>Trichosporon</taxon>
    </lineage>
</organism>
<feature type="compositionally biased region" description="Basic and acidic residues" evidence="8">
    <location>
        <begin position="470"/>
        <end position="484"/>
    </location>
</feature>
<dbReference type="PANTHER" id="PTHR13759:SF1">
    <property type="entry name" value="TWINFILIN"/>
    <property type="match status" value="1"/>
</dbReference>
<dbReference type="HOGENOM" id="CLU_031995_0_1_1"/>
<feature type="compositionally biased region" description="Basic and acidic residues" evidence="8">
    <location>
        <begin position="355"/>
        <end position="366"/>
    </location>
</feature>
<dbReference type="GO" id="GO:0030042">
    <property type="term" value="P:actin filament depolymerization"/>
    <property type="evidence" value="ECO:0007669"/>
    <property type="project" value="TreeGrafter"/>
</dbReference>